<sequence length="191" mass="21935">HGESHPSQIHKALHLEYDKINQGRKRGERLRPPTFHSFLNYLHQMKLFGLVEFSGREEAIETSEVPWLSEGVVRYYRLTDKGRTEPLEEDLIEAARAAGRDVTELEQFLGEVSLAEPLVRKPPAVPAVEAAKPSELVTSPQELERLRILACPHIRASPYWQDYVSRRVLVCSDCHKMRPSEFGELRQPPLF</sequence>
<reference evidence="1" key="1">
    <citation type="journal article" date="2014" name="Front. Microbiol.">
        <title>High frequency of phylogenetically diverse reductive dehalogenase-homologous genes in deep subseafloor sedimentary metagenomes.</title>
        <authorList>
            <person name="Kawai M."/>
            <person name="Futagami T."/>
            <person name="Toyoda A."/>
            <person name="Takaki Y."/>
            <person name="Nishi S."/>
            <person name="Hori S."/>
            <person name="Arai W."/>
            <person name="Tsubouchi T."/>
            <person name="Morono Y."/>
            <person name="Uchiyama I."/>
            <person name="Ito T."/>
            <person name="Fujiyama A."/>
            <person name="Inagaki F."/>
            <person name="Takami H."/>
        </authorList>
    </citation>
    <scope>NUCLEOTIDE SEQUENCE</scope>
    <source>
        <strain evidence="1">Expedition CK06-06</strain>
    </source>
</reference>
<organism evidence="1">
    <name type="scientific">marine sediment metagenome</name>
    <dbReference type="NCBI Taxonomy" id="412755"/>
    <lineage>
        <taxon>unclassified sequences</taxon>
        <taxon>metagenomes</taxon>
        <taxon>ecological metagenomes</taxon>
    </lineage>
</organism>
<name>X1R3V7_9ZZZZ</name>
<accession>X1R3V7</accession>
<feature type="non-terminal residue" evidence="1">
    <location>
        <position position="1"/>
    </location>
</feature>
<dbReference type="AlphaFoldDB" id="X1R3V7"/>
<protein>
    <submittedName>
        <fullName evidence="1">Uncharacterized protein</fullName>
    </submittedName>
</protein>
<proteinExistence type="predicted"/>
<gene>
    <name evidence="1" type="ORF">S06H3_56131</name>
</gene>
<dbReference type="EMBL" id="BARV01036082">
    <property type="protein sequence ID" value="GAI50274.1"/>
    <property type="molecule type" value="Genomic_DNA"/>
</dbReference>
<comment type="caution">
    <text evidence="1">The sequence shown here is derived from an EMBL/GenBank/DDBJ whole genome shotgun (WGS) entry which is preliminary data.</text>
</comment>
<evidence type="ECO:0000313" key="1">
    <source>
        <dbReference type="EMBL" id="GAI50274.1"/>
    </source>
</evidence>